<dbReference type="Proteomes" id="UP000005408">
    <property type="component" value="Unassembled WGS sequence"/>
</dbReference>
<evidence type="ECO:0000313" key="8">
    <source>
        <dbReference type="Proteomes" id="UP000005408"/>
    </source>
</evidence>
<evidence type="ECO:0000256" key="3">
    <source>
        <dbReference type="PROSITE-ProRule" id="PRU00446"/>
    </source>
</evidence>
<feature type="region of interest" description="Disordered" evidence="4">
    <location>
        <begin position="131"/>
        <end position="168"/>
    </location>
</feature>
<feature type="transmembrane region" description="Helical" evidence="5">
    <location>
        <begin position="21"/>
        <end position="43"/>
    </location>
</feature>
<feature type="region of interest" description="Disordered" evidence="4">
    <location>
        <begin position="180"/>
        <end position="214"/>
    </location>
</feature>
<evidence type="ECO:0000256" key="1">
    <source>
        <dbReference type="ARBA" id="ARBA00004613"/>
    </source>
</evidence>
<dbReference type="GO" id="GO:0005615">
    <property type="term" value="C:extracellular space"/>
    <property type="evidence" value="ECO:0007669"/>
    <property type="project" value="TreeGrafter"/>
</dbReference>
<organism evidence="7 8">
    <name type="scientific">Magallana gigas</name>
    <name type="common">Pacific oyster</name>
    <name type="synonym">Crassostrea gigas</name>
    <dbReference type="NCBI Taxonomy" id="29159"/>
    <lineage>
        <taxon>Eukaryota</taxon>
        <taxon>Metazoa</taxon>
        <taxon>Spiralia</taxon>
        <taxon>Lophotrochozoa</taxon>
        <taxon>Mollusca</taxon>
        <taxon>Bivalvia</taxon>
        <taxon>Autobranchia</taxon>
        <taxon>Pteriomorphia</taxon>
        <taxon>Ostreida</taxon>
        <taxon>Ostreoidea</taxon>
        <taxon>Ostreidae</taxon>
        <taxon>Magallana</taxon>
    </lineage>
</organism>
<dbReference type="SMART" id="SM00284">
    <property type="entry name" value="OLF"/>
    <property type="match status" value="1"/>
</dbReference>
<keyword evidence="5" id="KW-0472">Membrane</keyword>
<dbReference type="Pfam" id="PF02191">
    <property type="entry name" value="OLF"/>
    <property type="match status" value="1"/>
</dbReference>
<dbReference type="PANTHER" id="PTHR23192:SF85">
    <property type="entry name" value="GLIOMEDIN"/>
    <property type="match status" value="1"/>
</dbReference>
<evidence type="ECO:0000256" key="2">
    <source>
        <dbReference type="ARBA" id="ARBA00022525"/>
    </source>
</evidence>
<dbReference type="PROSITE" id="PS51132">
    <property type="entry name" value="OLF"/>
    <property type="match status" value="1"/>
</dbReference>
<evidence type="ECO:0000256" key="5">
    <source>
        <dbReference type="SAM" id="Phobius"/>
    </source>
</evidence>
<proteinExistence type="predicted"/>
<comment type="caution">
    <text evidence="3">Lacks conserved residue(s) required for the propagation of feature annotation.</text>
</comment>
<dbReference type="AlphaFoldDB" id="A0A8W8HR40"/>
<evidence type="ECO:0000256" key="4">
    <source>
        <dbReference type="SAM" id="MobiDB-lite"/>
    </source>
</evidence>
<comment type="subcellular location">
    <subcellularLocation>
        <location evidence="1">Secreted</location>
    </subcellularLocation>
</comment>
<feature type="compositionally biased region" description="Basic and acidic residues" evidence="4">
    <location>
        <begin position="297"/>
        <end position="357"/>
    </location>
</feature>
<dbReference type="InterPro" id="IPR050605">
    <property type="entry name" value="Olfactomedin-like_domain"/>
</dbReference>
<feature type="domain" description="Olfactomedin-like" evidence="6">
    <location>
        <begin position="402"/>
        <end position="655"/>
    </location>
</feature>
<protein>
    <recommendedName>
        <fullName evidence="6">Olfactomedin-like domain-containing protein</fullName>
    </recommendedName>
</protein>
<evidence type="ECO:0000313" key="7">
    <source>
        <dbReference type="EnsemblMetazoa" id="G10605.3:cds"/>
    </source>
</evidence>
<keyword evidence="5" id="KW-1133">Transmembrane helix</keyword>
<accession>A0A8W8HR40</accession>
<evidence type="ECO:0000259" key="6">
    <source>
        <dbReference type="PROSITE" id="PS51132"/>
    </source>
</evidence>
<name>A0A8W8HR40_MAGGI</name>
<dbReference type="GO" id="GO:0007165">
    <property type="term" value="P:signal transduction"/>
    <property type="evidence" value="ECO:0007669"/>
    <property type="project" value="TreeGrafter"/>
</dbReference>
<reference evidence="7" key="1">
    <citation type="submission" date="2022-08" db="UniProtKB">
        <authorList>
            <consortium name="EnsemblMetazoa"/>
        </authorList>
    </citation>
    <scope>IDENTIFICATION</scope>
    <source>
        <strain evidence="7">05x7-T-G4-1.051#20</strain>
    </source>
</reference>
<keyword evidence="5" id="KW-0812">Transmembrane</keyword>
<keyword evidence="8" id="KW-1185">Reference proteome</keyword>
<keyword evidence="2" id="KW-0964">Secreted</keyword>
<feature type="compositionally biased region" description="Basic and acidic residues" evidence="4">
    <location>
        <begin position="132"/>
        <end position="153"/>
    </location>
</feature>
<dbReference type="InterPro" id="IPR003112">
    <property type="entry name" value="Olfac-like_dom"/>
</dbReference>
<feature type="region of interest" description="Disordered" evidence="4">
    <location>
        <begin position="276"/>
        <end position="368"/>
    </location>
</feature>
<sequence>MNEPLYAMVRAMETHRVLFHLRIIYILLFILSAFSIAALWVSLEAYSGLKRLDKVKWRMFRYPSYRNITEDEMQRAKRNHVEPPDMFQDVTFTGLSSSGIDLYPMSIEQFCTRVVSDCDLQFLQGFPGPKGAKGEPGIDGKGIKGCKGEKGDEGLPGLPGTRGDIGSQGLPGIQGISGAKGNMGDPGPEGPIGEKGQKGSRGIPGPKGNSGMSGQRGFRGPKGDMGFPGQMGFPGLKGEKGFPGQAGFPGQKGEKGFPGQAGFPGQKGEMGFPGHKGVPGDVGPRGPIGFKGAAGLKGERGMEGLKGDKGNEGPKGDKGNEGPKGERGIEGSVGEKGDTGSKGEDGKPGPKGDRGEKGTQGVAWSPSSNETCLCSCSYLGTPPTTSPVTMIQEEDMTTDIVACTHCLIKKIGIPFFKMKTGPAKGCWMRDQVVNSERIWIAEGVSGQFLKEYTSIENTQEITAYNLTQFYFQGTNHIVYNGTFCYHWKGTMKIVCYDMRLQSVVMASDVEGSNFEDDRTLYKGSNSYYDLEADDNGLWLIFSKKNDSVYTYVLQFYPGTLREYRQIKVPVNSRQYGNGFISCGILYLVKSASVQRTTIDFAYDLFEMKTIPISLDFINPFADSSMISFYNNRNPRLSRILGWDDGRQIDYQILFE</sequence>
<dbReference type="EnsemblMetazoa" id="G10605.3">
    <property type="protein sequence ID" value="G10605.3:cds"/>
    <property type="gene ID" value="G10605"/>
</dbReference>
<dbReference type="PANTHER" id="PTHR23192">
    <property type="entry name" value="OLFACTOMEDIN-RELATED"/>
    <property type="match status" value="1"/>
</dbReference>